<dbReference type="GO" id="GO:0002926">
    <property type="term" value="P:tRNA wobble base 5-methoxycarbonylmethyl-2-thiouridinylation"/>
    <property type="evidence" value="ECO:0007669"/>
    <property type="project" value="TreeGrafter"/>
</dbReference>
<organism evidence="10 11">
    <name type="scientific">Coemansia thaxteri</name>
    <dbReference type="NCBI Taxonomy" id="2663907"/>
    <lineage>
        <taxon>Eukaryota</taxon>
        <taxon>Fungi</taxon>
        <taxon>Fungi incertae sedis</taxon>
        <taxon>Zoopagomycota</taxon>
        <taxon>Kickxellomycotina</taxon>
        <taxon>Kickxellomycetes</taxon>
        <taxon>Kickxellales</taxon>
        <taxon>Kickxellaceae</taxon>
        <taxon>Coemansia</taxon>
    </lineage>
</organism>
<dbReference type="InterPro" id="IPR056165">
    <property type="entry name" value="Beta-prop_ELP1_2nd"/>
</dbReference>
<keyword evidence="4" id="KW-0963">Cytoplasm</keyword>
<dbReference type="GO" id="GO:0033588">
    <property type="term" value="C:elongator holoenzyme complex"/>
    <property type="evidence" value="ECO:0007669"/>
    <property type="project" value="InterPro"/>
</dbReference>
<evidence type="ECO:0000313" key="10">
    <source>
        <dbReference type="EMBL" id="KAJ1998226.1"/>
    </source>
</evidence>
<reference evidence="10" key="1">
    <citation type="submission" date="2022-07" db="EMBL/GenBank/DDBJ databases">
        <title>Phylogenomic reconstructions and comparative analyses of Kickxellomycotina fungi.</title>
        <authorList>
            <person name="Reynolds N.K."/>
            <person name="Stajich J.E."/>
            <person name="Barry K."/>
            <person name="Grigoriev I.V."/>
            <person name="Crous P."/>
            <person name="Smith M.E."/>
        </authorList>
    </citation>
    <scope>NUCLEOTIDE SEQUENCE</scope>
    <source>
        <strain evidence="10">IMI 214461</strain>
    </source>
</reference>
<comment type="subcellular location">
    <subcellularLocation>
        <location evidence="1">Cytoplasm</location>
    </subcellularLocation>
</comment>
<dbReference type="InterPro" id="IPR006849">
    <property type="entry name" value="Elp1"/>
</dbReference>
<dbReference type="GO" id="GO:0005829">
    <property type="term" value="C:cytosol"/>
    <property type="evidence" value="ECO:0007669"/>
    <property type="project" value="TreeGrafter"/>
</dbReference>
<dbReference type="Pfam" id="PF23925">
    <property type="entry name" value="A-sol_ELP1"/>
    <property type="match status" value="1"/>
</dbReference>
<evidence type="ECO:0000313" key="11">
    <source>
        <dbReference type="Proteomes" id="UP001150907"/>
    </source>
</evidence>
<feature type="domain" description="ELP1 alpha-solenoid" evidence="9">
    <location>
        <begin position="595"/>
        <end position="641"/>
    </location>
</feature>
<comment type="caution">
    <text evidence="10">The sequence shown here is derived from an EMBL/GenBank/DDBJ whole genome shotgun (WGS) entry which is preliminary data.</text>
</comment>
<dbReference type="Pfam" id="PF04762">
    <property type="entry name" value="Beta-prop_ELP1_1st"/>
    <property type="match status" value="1"/>
</dbReference>
<dbReference type="PANTHER" id="PTHR12747:SF0">
    <property type="entry name" value="ELONGATOR COMPLEX PROTEIN 1"/>
    <property type="match status" value="1"/>
</dbReference>
<feature type="compositionally biased region" description="Basic and acidic residues" evidence="6">
    <location>
        <begin position="546"/>
        <end position="558"/>
    </location>
</feature>
<evidence type="ECO:0000259" key="8">
    <source>
        <dbReference type="Pfam" id="PF23797"/>
    </source>
</evidence>
<evidence type="ECO:0000259" key="7">
    <source>
        <dbReference type="Pfam" id="PF04762"/>
    </source>
</evidence>
<evidence type="ECO:0000256" key="3">
    <source>
        <dbReference type="ARBA" id="ARBA00006086"/>
    </source>
</evidence>
<dbReference type="OrthoDB" id="40048at2759"/>
<name>A0A9W8EFS1_9FUNG</name>
<feature type="region of interest" description="Disordered" evidence="6">
    <location>
        <begin position="32"/>
        <end position="67"/>
    </location>
</feature>
<comment type="pathway">
    <text evidence="2">tRNA modification; 5-methoxycarbonylmethyl-2-thiouridine-tRNA biosynthesis.</text>
</comment>
<dbReference type="InterPro" id="IPR056164">
    <property type="entry name" value="Beta-prop_ELP1_1st"/>
</dbReference>
<sequence length="643" mass="68982">MTQDFDVVAELPLAHATADAKPVALGWGRRETQYAGTSSAPVGAELAPPPPAARDDEKDDDGTTRVSWRGDGAFFAVSYVGGSGEPASRRVCVFARDGRLHSEVDDVAGVGAALAWRPSGRLVAAPQRRGPRHDVVFFERNGLRHGQFALRPCTRRVLHLAWNADSSVLAVTASTHHDGSDAEEVCVELWADRNYHWYLKQELRRALLLSASGGALSRVVWDPEDPMRLNLIGTRACAAVRLHLAPDVAHVASESCGAGAVVVDAARLLHTPFRRANVPPPMALHSVDGPMPAAHVAFAASRSCHDGNAFAVLLADLATVVRYAPTDSGSGCPVELGRDLITINGGPGDGVFVARQIAWPCPNVIVALGSNSLGQQFLVSINIAASSSSLSAAASSACIRRLADDSPHIIRLVAPAHVPATLLLAAADGTVQSAAVSDDDGSISISASPTAQFPAACVEVDAVEIVVDKYSTSTSLVAVIGRTERNQLYVNGHLLSSVCSSFYLRRDFLLFTTTTHFVHFVPIDSDLFTAVIAPDDEPSDSANNEDSNKDRKAVRRYDETRRRVERGSTIVLAPPLGDSVVFQMPRGNIETVRPRALVLAALRHALDERRYRDALMNCRVNRIDMNILYDHIPATLIADLPEF</sequence>
<keyword evidence="5" id="KW-0819">tRNA processing</keyword>
<evidence type="ECO:0000256" key="6">
    <source>
        <dbReference type="SAM" id="MobiDB-lite"/>
    </source>
</evidence>
<feature type="domain" description="ELP1 first N-terminal beta-propeller" evidence="7">
    <location>
        <begin position="1"/>
        <end position="223"/>
    </location>
</feature>
<comment type="similarity">
    <text evidence="3">Belongs to the ELP1/IKA1 family.</text>
</comment>
<dbReference type="AlphaFoldDB" id="A0A9W8EFS1"/>
<evidence type="ECO:0000256" key="2">
    <source>
        <dbReference type="ARBA" id="ARBA00005043"/>
    </source>
</evidence>
<gene>
    <name evidence="10" type="primary">ELP1_2</name>
    <name evidence="10" type="ORF">H4R26_005535</name>
</gene>
<keyword evidence="11" id="KW-1185">Reference proteome</keyword>
<dbReference type="InterPro" id="IPR056167">
    <property type="entry name" value="A-sol_ELP1"/>
</dbReference>
<dbReference type="EMBL" id="JANBQF010001034">
    <property type="protein sequence ID" value="KAJ1998226.1"/>
    <property type="molecule type" value="Genomic_DNA"/>
</dbReference>
<dbReference type="Pfam" id="PF23797">
    <property type="entry name" value="Beta-prop_ELP1_2nd"/>
    <property type="match status" value="1"/>
</dbReference>
<evidence type="ECO:0000256" key="4">
    <source>
        <dbReference type="ARBA" id="ARBA00022490"/>
    </source>
</evidence>
<evidence type="ECO:0000256" key="1">
    <source>
        <dbReference type="ARBA" id="ARBA00004496"/>
    </source>
</evidence>
<dbReference type="PANTHER" id="PTHR12747">
    <property type="entry name" value="ELONGATOR COMPLEX PROTEIN 1"/>
    <property type="match status" value="1"/>
</dbReference>
<proteinExistence type="inferred from homology"/>
<feature type="domain" description="ELP1 N-terminal second beta-propeller" evidence="8">
    <location>
        <begin position="262"/>
        <end position="571"/>
    </location>
</feature>
<dbReference type="Proteomes" id="UP001150907">
    <property type="component" value="Unassembled WGS sequence"/>
</dbReference>
<accession>A0A9W8EFS1</accession>
<dbReference type="GO" id="GO:0000049">
    <property type="term" value="F:tRNA binding"/>
    <property type="evidence" value="ECO:0007669"/>
    <property type="project" value="TreeGrafter"/>
</dbReference>
<dbReference type="SUPFAM" id="SSF69322">
    <property type="entry name" value="Tricorn protease domain 2"/>
    <property type="match status" value="1"/>
</dbReference>
<feature type="region of interest" description="Disordered" evidence="6">
    <location>
        <begin position="535"/>
        <end position="558"/>
    </location>
</feature>
<evidence type="ECO:0000259" key="9">
    <source>
        <dbReference type="Pfam" id="PF23925"/>
    </source>
</evidence>
<protein>
    <submittedName>
        <fullName evidence="10">Elongator complex protein 1</fullName>
    </submittedName>
</protein>
<feature type="non-terminal residue" evidence="10">
    <location>
        <position position="643"/>
    </location>
</feature>
<evidence type="ECO:0000256" key="5">
    <source>
        <dbReference type="ARBA" id="ARBA00022694"/>
    </source>
</evidence>